<feature type="transmembrane region" description="Helical" evidence="2">
    <location>
        <begin position="1381"/>
        <end position="1405"/>
    </location>
</feature>
<reference evidence="4 5" key="1">
    <citation type="submission" date="2019-03" db="EMBL/GenBank/DDBJ databases">
        <title>Single cell metagenomics reveals metabolic interactions within the superorganism composed of flagellate Streblomastix strix and complex community of Bacteroidetes bacteria on its surface.</title>
        <authorList>
            <person name="Treitli S.C."/>
            <person name="Kolisko M."/>
            <person name="Husnik F."/>
            <person name="Keeling P."/>
            <person name="Hampl V."/>
        </authorList>
    </citation>
    <scope>NUCLEOTIDE SEQUENCE [LARGE SCALE GENOMIC DNA]</scope>
    <source>
        <strain evidence="4">ST1C</strain>
    </source>
</reference>
<feature type="region of interest" description="Disordered" evidence="1">
    <location>
        <begin position="611"/>
        <end position="649"/>
    </location>
</feature>
<dbReference type="PANTHER" id="PTHR31600">
    <property type="entry name" value="TINY MACROCYSTS PROTEIN B-RELATED"/>
    <property type="match status" value="1"/>
</dbReference>
<protein>
    <recommendedName>
        <fullName evidence="3">TmcB/TmcC TPR repeats domain-containing protein</fullName>
    </recommendedName>
</protein>
<feature type="domain" description="TmcB/TmcC TPR repeats" evidence="3">
    <location>
        <begin position="463"/>
        <end position="576"/>
    </location>
</feature>
<comment type="caution">
    <text evidence="4">The sequence shown here is derived from an EMBL/GenBank/DDBJ whole genome shotgun (WGS) entry which is preliminary data.</text>
</comment>
<dbReference type="Pfam" id="PF25474">
    <property type="entry name" value="TPR_TmcB"/>
    <property type="match status" value="1"/>
</dbReference>
<gene>
    <name evidence="4" type="ORF">EZS28_000006</name>
</gene>
<dbReference type="PANTHER" id="PTHR31600:SF2">
    <property type="entry name" value="GAMETE ENRICHED GENE 10 PROTEIN-RELATED"/>
    <property type="match status" value="1"/>
</dbReference>
<evidence type="ECO:0000313" key="5">
    <source>
        <dbReference type="Proteomes" id="UP000324800"/>
    </source>
</evidence>
<accession>A0A5J4XD55</accession>
<keyword evidence="2" id="KW-0812">Transmembrane</keyword>
<evidence type="ECO:0000259" key="3">
    <source>
        <dbReference type="Pfam" id="PF25474"/>
    </source>
</evidence>
<evidence type="ECO:0000256" key="1">
    <source>
        <dbReference type="SAM" id="MobiDB-lite"/>
    </source>
</evidence>
<feature type="transmembrane region" description="Helical" evidence="2">
    <location>
        <begin position="727"/>
        <end position="748"/>
    </location>
</feature>
<organism evidence="4 5">
    <name type="scientific">Streblomastix strix</name>
    <dbReference type="NCBI Taxonomy" id="222440"/>
    <lineage>
        <taxon>Eukaryota</taxon>
        <taxon>Metamonada</taxon>
        <taxon>Preaxostyla</taxon>
        <taxon>Oxymonadida</taxon>
        <taxon>Streblomastigidae</taxon>
        <taxon>Streblomastix</taxon>
    </lineage>
</organism>
<feature type="transmembrane region" description="Helical" evidence="2">
    <location>
        <begin position="226"/>
        <end position="246"/>
    </location>
</feature>
<keyword evidence="2" id="KW-0472">Membrane</keyword>
<feature type="transmembrane region" description="Helical" evidence="2">
    <location>
        <begin position="301"/>
        <end position="326"/>
    </location>
</feature>
<dbReference type="InterPro" id="IPR057352">
    <property type="entry name" value="TPR_TmcB/C"/>
</dbReference>
<evidence type="ECO:0000256" key="2">
    <source>
        <dbReference type="SAM" id="Phobius"/>
    </source>
</evidence>
<name>A0A5J4XD55_9EUKA</name>
<dbReference type="Proteomes" id="UP000324800">
    <property type="component" value="Unassembled WGS sequence"/>
</dbReference>
<proteinExistence type="predicted"/>
<feature type="transmembrane region" description="Helical" evidence="2">
    <location>
        <begin position="978"/>
        <end position="1002"/>
    </location>
</feature>
<feature type="transmembrane region" description="Helical" evidence="2">
    <location>
        <begin position="51"/>
        <end position="70"/>
    </location>
</feature>
<dbReference type="InterPro" id="IPR052994">
    <property type="entry name" value="Tiny_macrocysts_regulators"/>
</dbReference>
<keyword evidence="2" id="KW-1133">Transmembrane helix</keyword>
<feature type="transmembrane region" description="Helical" evidence="2">
    <location>
        <begin position="121"/>
        <end position="140"/>
    </location>
</feature>
<evidence type="ECO:0000313" key="4">
    <source>
        <dbReference type="EMBL" id="KAA6404455.1"/>
    </source>
</evidence>
<feature type="transmembrane region" description="Helical" evidence="2">
    <location>
        <begin position="90"/>
        <end position="114"/>
    </location>
</feature>
<feature type="region of interest" description="Disordered" evidence="1">
    <location>
        <begin position="1572"/>
        <end position="1599"/>
    </location>
</feature>
<dbReference type="EMBL" id="SNRW01000001">
    <property type="protein sequence ID" value="KAA6404455.1"/>
    <property type="molecule type" value="Genomic_DNA"/>
</dbReference>
<feature type="transmembrane region" description="Helical" evidence="2">
    <location>
        <begin position="160"/>
        <end position="186"/>
    </location>
</feature>
<sequence length="1712" mass="195412">MSVVKEDPNSDIEEDDVELSAKGLSSPDVFIAKLLSPLYDQSKNSKDQKGLILWFLETIQLISLGVYNINGSTRYDSSFFRALGYIDGTSWGFLVGDYISFVLFGLLGLFLISFGIHAISFLYIASLNIAISTFDCYALSDKQIVLRCGTAQCFKNSALQIIGASLAIVLCIIYLIIQILFGLCVFSNNYKHGGLFSSPSGGIEAFQRFLLFGMVFGQRMLINWQFWRGVVSVGTSLVLVIIYIYYQPFYNTSGNVAMSARYCIYGNVRLFMEIASAIQGTQEKPTADGGSEQMPVSLTMYLMFGFGLFSGIVFSVICGILIKWLGHKRWLLDKEKNLLGLAYNSGVQTGDEVEVAPQVLTVDDFKKVWMVERHLRFLKVKELRTAYYVLYAQFCYSTALRLNKDNSELLFHYSTFLQQIAKQARLAADQIIRCRMQRPPFALRVILASQMLDQQRTRHHKNQLRSGFARRTLTALEQKKLDVAEDYVEEALGYLRMFFEGLLRPEPDLWELQKHVESMSELTIKTQKLYIKLLETCINNPTVLRSYSVFTGQLLRDEGEAHYALERAVAIEKEFQNQNPISPSNSQDEVNMRDRTMSRPHTQVISDTQYNTNSQQTITIQPSRSQDIQGQTSSNIQGPISTASGTSQQTQKILKKKKKRNILKKKEKDYKMRTKSILFKQSQQFDQVDIDEYNVEGSENASMISNSNLVVGTQTGIRHVQGFITQFVVFLLMIIIGEIALNVSLKYYDNSLELLYTLCNLGYYTSRLSCTGIDLFLHEEKNWDPILFNEGDINIALTPVPTILNSMTQLADQIEKITERIYSTGGKLSETWERMDIDITILKWNTVNQQAGERTIRIMSLLGVETALVQQVRIITAEADANKALWPLSSSQQQTNSGDQNQQIRNRTQDQENIIYNNQNQNYSSSHHNVEPPLSSSSFYEALLFLLVNPLQPMFEGTKRALVDLNANCEYWSILVKYIYPIVMAFLVVVIAVGAVITETTLLKSTTKQRVKAFQQISELPSTDIRSELRKCIISIMNIGVAPDEFEREQEREEEYDRMREEVDYKGFGTAKEKEREKEREEVTGNYNGQNKIQIDEPILHAGASGDNQYEQNGKHSLLMMVKFVSGRLIAPSKKIEPPQNLEISQSTNTCFKNLDHMSSNSTRLMELLGCLGQYASIVGNRGYFDSKGVEEDEYDKITDEKERVKLSYDSFIDRIGTKRMNHKVLSNALLQRTDCLGQEFTQSQQSASKLQNKQKKRNADDLSGINSDFELQEMTEMCSLPISQRVFRKEQGSLFGFSGIESRLLHNIRLLSKLYLDTRAMQQMLKQSASPASTGQYSNIQPEQKFIQSVLHYDLAVGGFALGYKLMNDAYANIRNIQNIVLILSFSFLFAEVILCIVCAIAHLKVYRRISVQTLELNLLYESIVQSDEQEDEQLRRVEEQEYERKAEKKQEKTRQLELNSRGIKAVLPISFAKQTSTEVFNNLTIWTSANAQFQDVMITGVNWLDEGRQHLADTAQSVFESIQRGENMKTITKELELLVSGAKQCFNKEEISSENMINDILNKYRPVKNKGLKKKNSGNTDVPQSPQSKDEGKKIKSKFTSQEVQHVMIQLSIFQMGFLQHKREHTILYHRLRYLQDKIEKQMKEAENWVLIPFGDKKAAQNESKTILDVLRVVLRQVIASLFSEHYINKDRKLAKALTKLQKEFLSNNN</sequence>